<sequence>MSVTPPSSPVAARTSPRHARRWLGAGFLALLAVGGVLSFEQFSQSTDAAETAAAPPPPQVTVAHPLERQVAGSTEFTGQFSAVDYVEIRAQVSGYLTEIHFTDGQIVKKGDLLFVIDPRPYEIQLQQAQARLQTAQANLELANKQLSRTTELKRSDFASGELLDQRTQGQRSAQADLDDAKAAIRAAALNVEFTHVIAPLSGKISTHRASIGSLVNGGQTASSSTLLTTIVSLDPIHLDFEMSESDYLAFRRYQQDVGPTAIDRKVDVRLSDEKGWPRQGMLSFVDNQIDRASGTIHARADIPNPDLFIAPGQFARLRLPTSAARSTLLVPDAAVMLDQSTQLVLTVKADGTVVPKPVELGQLVDGLRVVKSGLAPADQVIINGLMLARPGTKVTPAPGSIEPQPEG</sequence>
<feature type="domain" description="Multidrug resistance protein MdtA-like alpha-helical hairpin" evidence="4">
    <location>
        <begin position="124"/>
        <end position="194"/>
    </location>
</feature>
<dbReference type="EMBL" id="FYEH01000013">
    <property type="protein sequence ID" value="SNB75228.1"/>
    <property type="molecule type" value="Genomic_DNA"/>
</dbReference>
<dbReference type="Gene3D" id="2.40.30.170">
    <property type="match status" value="1"/>
</dbReference>
<feature type="coiled-coil region" evidence="3">
    <location>
        <begin position="125"/>
        <end position="152"/>
    </location>
</feature>
<organism evidence="8 9">
    <name type="scientific">Arboricoccus pini</name>
    <dbReference type="NCBI Taxonomy" id="1963835"/>
    <lineage>
        <taxon>Bacteria</taxon>
        <taxon>Pseudomonadati</taxon>
        <taxon>Pseudomonadota</taxon>
        <taxon>Alphaproteobacteria</taxon>
        <taxon>Geminicoccales</taxon>
        <taxon>Geminicoccaceae</taxon>
        <taxon>Arboricoccus</taxon>
    </lineage>
</organism>
<dbReference type="AlphaFoldDB" id="A0A212RRW2"/>
<dbReference type="GO" id="GO:0022857">
    <property type="term" value="F:transmembrane transporter activity"/>
    <property type="evidence" value="ECO:0007669"/>
    <property type="project" value="InterPro"/>
</dbReference>
<evidence type="ECO:0000313" key="8">
    <source>
        <dbReference type="EMBL" id="SNB75228.1"/>
    </source>
</evidence>
<evidence type="ECO:0000259" key="4">
    <source>
        <dbReference type="Pfam" id="PF25876"/>
    </source>
</evidence>
<feature type="domain" description="Multidrug resistance protein MdtA-like C-terminal permuted SH3" evidence="7">
    <location>
        <begin position="328"/>
        <end position="385"/>
    </location>
</feature>
<dbReference type="NCBIfam" id="TIGR01730">
    <property type="entry name" value="RND_mfp"/>
    <property type="match status" value="1"/>
</dbReference>
<dbReference type="Gene3D" id="2.40.420.20">
    <property type="match status" value="1"/>
</dbReference>
<accession>A0A212RRW2</accession>
<dbReference type="OrthoDB" id="9816569at2"/>
<protein>
    <submittedName>
        <fullName evidence="8">RND family efflux transporter, MFP subunit</fullName>
    </submittedName>
</protein>
<feature type="domain" description="Multidrug resistance protein MdtA-like beta-barrel" evidence="6">
    <location>
        <begin position="235"/>
        <end position="319"/>
    </location>
</feature>
<comment type="similarity">
    <text evidence="2">Belongs to the membrane fusion protein (MFP) (TC 8.A.1) family.</text>
</comment>
<evidence type="ECO:0000256" key="3">
    <source>
        <dbReference type="SAM" id="Coils"/>
    </source>
</evidence>
<dbReference type="Pfam" id="PF25917">
    <property type="entry name" value="BSH_RND"/>
    <property type="match status" value="1"/>
</dbReference>
<dbReference type="SUPFAM" id="SSF111369">
    <property type="entry name" value="HlyD-like secretion proteins"/>
    <property type="match status" value="1"/>
</dbReference>
<evidence type="ECO:0000256" key="2">
    <source>
        <dbReference type="ARBA" id="ARBA00009477"/>
    </source>
</evidence>
<gene>
    <name evidence="8" type="ORF">SAMN07250955_1137</name>
</gene>
<proteinExistence type="inferred from homology"/>
<dbReference type="InterPro" id="IPR006143">
    <property type="entry name" value="RND_pump_MFP"/>
</dbReference>
<dbReference type="GO" id="GO:0046677">
    <property type="term" value="P:response to antibiotic"/>
    <property type="evidence" value="ECO:0007669"/>
    <property type="project" value="TreeGrafter"/>
</dbReference>
<dbReference type="Proteomes" id="UP000197065">
    <property type="component" value="Unassembled WGS sequence"/>
</dbReference>
<dbReference type="PANTHER" id="PTHR30158:SF24">
    <property type="entry name" value="HLYD FAMILY SECRETION PROTEIN"/>
    <property type="match status" value="1"/>
</dbReference>
<keyword evidence="3" id="KW-0175">Coiled coil</keyword>
<evidence type="ECO:0000259" key="5">
    <source>
        <dbReference type="Pfam" id="PF25917"/>
    </source>
</evidence>
<evidence type="ECO:0000313" key="9">
    <source>
        <dbReference type="Proteomes" id="UP000197065"/>
    </source>
</evidence>
<reference evidence="8 9" key="1">
    <citation type="submission" date="2017-06" db="EMBL/GenBank/DDBJ databases">
        <authorList>
            <person name="Kim H.J."/>
            <person name="Triplett B.A."/>
        </authorList>
    </citation>
    <scope>NUCLEOTIDE SEQUENCE [LARGE SCALE GENOMIC DNA]</scope>
    <source>
        <strain evidence="8 9">B29T1</strain>
    </source>
</reference>
<dbReference type="Pfam" id="PF25967">
    <property type="entry name" value="RND-MFP_C"/>
    <property type="match status" value="1"/>
</dbReference>
<dbReference type="RefSeq" id="WP_088562446.1">
    <property type="nucleotide sequence ID" value="NZ_FYEH01000013.1"/>
</dbReference>
<dbReference type="Pfam" id="PF25876">
    <property type="entry name" value="HH_MFP_RND"/>
    <property type="match status" value="1"/>
</dbReference>
<dbReference type="Gene3D" id="2.40.50.100">
    <property type="match status" value="1"/>
</dbReference>
<dbReference type="InterPro" id="IPR058625">
    <property type="entry name" value="MdtA-like_BSH"/>
</dbReference>
<dbReference type="PANTHER" id="PTHR30158">
    <property type="entry name" value="ACRA/E-RELATED COMPONENT OF DRUG EFFLUX TRANSPORTER"/>
    <property type="match status" value="1"/>
</dbReference>
<dbReference type="InterPro" id="IPR058626">
    <property type="entry name" value="MdtA-like_b-barrel"/>
</dbReference>
<dbReference type="Gene3D" id="1.10.287.470">
    <property type="entry name" value="Helix hairpin bin"/>
    <property type="match status" value="1"/>
</dbReference>
<feature type="domain" description="Multidrug resistance protein MdtA-like barrel-sandwich hybrid" evidence="5">
    <location>
        <begin position="86"/>
        <end position="222"/>
    </location>
</feature>
<evidence type="ECO:0000259" key="7">
    <source>
        <dbReference type="Pfam" id="PF25967"/>
    </source>
</evidence>
<comment type="subcellular location">
    <subcellularLocation>
        <location evidence="1">Cell envelope</location>
    </subcellularLocation>
</comment>
<evidence type="ECO:0000256" key="1">
    <source>
        <dbReference type="ARBA" id="ARBA00004196"/>
    </source>
</evidence>
<dbReference type="GO" id="GO:0005886">
    <property type="term" value="C:plasma membrane"/>
    <property type="evidence" value="ECO:0007669"/>
    <property type="project" value="TreeGrafter"/>
</dbReference>
<dbReference type="InterPro" id="IPR058624">
    <property type="entry name" value="MdtA-like_HH"/>
</dbReference>
<evidence type="ECO:0000259" key="6">
    <source>
        <dbReference type="Pfam" id="PF25944"/>
    </source>
</evidence>
<dbReference type="GO" id="GO:0030313">
    <property type="term" value="C:cell envelope"/>
    <property type="evidence" value="ECO:0007669"/>
    <property type="project" value="UniProtKB-SubCell"/>
</dbReference>
<keyword evidence="9" id="KW-1185">Reference proteome</keyword>
<dbReference type="InterPro" id="IPR058627">
    <property type="entry name" value="MdtA-like_C"/>
</dbReference>
<name>A0A212RRW2_9PROT</name>
<dbReference type="Pfam" id="PF25944">
    <property type="entry name" value="Beta-barrel_RND"/>
    <property type="match status" value="1"/>
</dbReference>